<dbReference type="GO" id="GO:0043590">
    <property type="term" value="C:bacterial nucleoid"/>
    <property type="evidence" value="ECO:0007669"/>
    <property type="project" value="TreeGrafter"/>
</dbReference>
<keyword evidence="6" id="KW-0067">ATP-binding</keyword>
<accession>A0A7K0FSV3</accession>
<evidence type="ECO:0000256" key="8">
    <source>
        <dbReference type="ARBA" id="ARBA00033408"/>
    </source>
</evidence>
<keyword evidence="5 9" id="KW-0227">DNA damage</keyword>
<dbReference type="InterPro" id="IPR004604">
    <property type="entry name" value="DNA_recomb/repair_RecN"/>
</dbReference>
<dbReference type="SUPFAM" id="SSF52540">
    <property type="entry name" value="P-loop containing nucleoside triphosphate hydrolases"/>
    <property type="match status" value="2"/>
</dbReference>
<evidence type="ECO:0000256" key="5">
    <source>
        <dbReference type="ARBA" id="ARBA00022763"/>
    </source>
</evidence>
<keyword evidence="4" id="KW-0547">Nucleotide-binding</keyword>
<sequence>MLQKLSIRNYALIDSLDIEFDKGLNIITGETGAGKSIILGALSLILGQRAESKYFFSQDKKCVIEGNFILADENLREIFESYDLDFSNETILRREISIDGKTRSFINDTPVNLSILKQIGERLIDIHSQHATQEINDADFQLLIVDSLSNHHNLLSDYRSGFKKLKQDSNGLKKLIDDANEARSKQDYEQFLFNELEQANIKDNEQEDLEQELERLTHAETIKRALLTSAGLLNESEPSALQILKETSLQLQGIEKFDPLINTLYERLRSSIIEIKDISDELSAMEESTLHSADRLDIINQRLDLFYSLQQKHRVANNNELSEIQSQLERNLNQLLSSDENIEKLQKLIEQLKKDLQKQAGQLSNNRKKAIKVVEDQTSATLKRVGMPNAKLVLDQKSLGELNKDGMDEISLLFTANAGQAPAPVNKVASGGELSRLMLAIKALLAKHTSLPTIIFDEIDTGISGETALKVGGVIADLGENMQVISITHLPQIAAKGNSHYFVYKNDEKGKTTTGIRKLKQEERVGVIAEMLSGKNPGVSALDNAKELLR</sequence>
<dbReference type="EMBL" id="WKKH01000001">
    <property type="protein sequence ID" value="MRX74685.1"/>
    <property type="molecule type" value="Genomic_DNA"/>
</dbReference>
<evidence type="ECO:0000256" key="3">
    <source>
        <dbReference type="ARBA" id="ARBA00021315"/>
    </source>
</evidence>
<evidence type="ECO:0000256" key="4">
    <source>
        <dbReference type="ARBA" id="ARBA00022741"/>
    </source>
</evidence>
<feature type="domain" description="RecF/RecN/SMC N-terminal" evidence="11">
    <location>
        <begin position="2"/>
        <end position="508"/>
    </location>
</feature>
<evidence type="ECO:0000313" key="12">
    <source>
        <dbReference type="EMBL" id="MRX74685.1"/>
    </source>
</evidence>
<proteinExistence type="inferred from homology"/>
<comment type="function">
    <text evidence="1 9">May be involved in recombinational repair of damaged DNA.</text>
</comment>
<organism evidence="12 13">
    <name type="scientific">Pedobacter petrophilus</name>
    <dbReference type="NCBI Taxonomy" id="1908241"/>
    <lineage>
        <taxon>Bacteria</taxon>
        <taxon>Pseudomonadati</taxon>
        <taxon>Bacteroidota</taxon>
        <taxon>Sphingobacteriia</taxon>
        <taxon>Sphingobacteriales</taxon>
        <taxon>Sphingobacteriaceae</taxon>
        <taxon>Pedobacter</taxon>
    </lineage>
</organism>
<evidence type="ECO:0000313" key="13">
    <source>
        <dbReference type="Proteomes" id="UP000487757"/>
    </source>
</evidence>
<dbReference type="GO" id="GO:0009432">
    <property type="term" value="P:SOS response"/>
    <property type="evidence" value="ECO:0007669"/>
    <property type="project" value="TreeGrafter"/>
</dbReference>
<gene>
    <name evidence="12" type="primary">recN</name>
    <name evidence="12" type="ORF">GJU39_01175</name>
</gene>
<keyword evidence="13" id="KW-1185">Reference proteome</keyword>
<dbReference type="AlphaFoldDB" id="A0A7K0FSV3"/>
<evidence type="ECO:0000256" key="9">
    <source>
        <dbReference type="PIRNR" id="PIRNR003128"/>
    </source>
</evidence>
<dbReference type="OrthoDB" id="9806954at2"/>
<reference evidence="12 13" key="1">
    <citation type="submission" date="2019-11" db="EMBL/GenBank/DDBJ databases">
        <title>Pedobacter petrophilus genome.</title>
        <authorList>
            <person name="Feldbauer M.J."/>
            <person name="Newman J.D."/>
        </authorList>
    </citation>
    <scope>NUCLEOTIDE SEQUENCE [LARGE SCALE GENOMIC DNA]</scope>
    <source>
        <strain evidence="12 13">LMG 29686</strain>
    </source>
</reference>
<dbReference type="GO" id="GO:0005524">
    <property type="term" value="F:ATP binding"/>
    <property type="evidence" value="ECO:0007669"/>
    <property type="project" value="UniProtKB-KW"/>
</dbReference>
<dbReference type="Gene3D" id="3.40.50.300">
    <property type="entry name" value="P-loop containing nucleotide triphosphate hydrolases"/>
    <property type="match status" value="2"/>
</dbReference>
<dbReference type="Proteomes" id="UP000487757">
    <property type="component" value="Unassembled WGS sequence"/>
</dbReference>
<keyword evidence="10" id="KW-0175">Coiled coil</keyword>
<dbReference type="GO" id="GO:0006310">
    <property type="term" value="P:DNA recombination"/>
    <property type="evidence" value="ECO:0007669"/>
    <property type="project" value="InterPro"/>
</dbReference>
<evidence type="ECO:0000256" key="10">
    <source>
        <dbReference type="SAM" id="Coils"/>
    </source>
</evidence>
<comment type="caution">
    <text evidence="12">The sequence shown here is derived from an EMBL/GenBank/DDBJ whole genome shotgun (WGS) entry which is preliminary data.</text>
</comment>
<evidence type="ECO:0000256" key="7">
    <source>
        <dbReference type="ARBA" id="ARBA00023204"/>
    </source>
</evidence>
<protein>
    <recommendedName>
        <fullName evidence="3 9">DNA repair protein RecN</fullName>
    </recommendedName>
    <alternativeName>
        <fullName evidence="8 9">Recombination protein N</fullName>
    </alternativeName>
</protein>
<evidence type="ECO:0000256" key="6">
    <source>
        <dbReference type="ARBA" id="ARBA00022840"/>
    </source>
</evidence>
<evidence type="ECO:0000256" key="1">
    <source>
        <dbReference type="ARBA" id="ARBA00003618"/>
    </source>
</evidence>
<feature type="coiled-coil region" evidence="10">
    <location>
        <begin position="162"/>
        <end position="222"/>
    </location>
</feature>
<evidence type="ECO:0000256" key="2">
    <source>
        <dbReference type="ARBA" id="ARBA00009441"/>
    </source>
</evidence>
<name>A0A7K0FSV3_9SPHI</name>
<dbReference type="PANTHER" id="PTHR11059">
    <property type="entry name" value="DNA REPAIR PROTEIN RECN"/>
    <property type="match status" value="1"/>
</dbReference>
<evidence type="ECO:0000259" key="11">
    <source>
        <dbReference type="Pfam" id="PF02463"/>
    </source>
</evidence>
<dbReference type="InterPro" id="IPR003395">
    <property type="entry name" value="RecF/RecN/SMC_N"/>
</dbReference>
<dbReference type="RefSeq" id="WP_154278849.1">
    <property type="nucleotide sequence ID" value="NZ_JBHUJQ010000001.1"/>
</dbReference>
<dbReference type="NCBIfam" id="TIGR00634">
    <property type="entry name" value="recN"/>
    <property type="match status" value="1"/>
</dbReference>
<dbReference type="CDD" id="cd03241">
    <property type="entry name" value="ABC_RecN"/>
    <property type="match status" value="2"/>
</dbReference>
<comment type="similarity">
    <text evidence="2 9">Belongs to the RecN family.</text>
</comment>
<feature type="coiled-coil region" evidence="10">
    <location>
        <begin position="318"/>
        <end position="373"/>
    </location>
</feature>
<dbReference type="InterPro" id="IPR027417">
    <property type="entry name" value="P-loop_NTPase"/>
</dbReference>
<dbReference type="Pfam" id="PF02463">
    <property type="entry name" value="SMC_N"/>
    <property type="match status" value="1"/>
</dbReference>
<dbReference type="GO" id="GO:0006281">
    <property type="term" value="P:DNA repair"/>
    <property type="evidence" value="ECO:0007669"/>
    <property type="project" value="UniProtKB-KW"/>
</dbReference>
<dbReference type="PANTHER" id="PTHR11059:SF0">
    <property type="entry name" value="DNA REPAIR PROTEIN RECN"/>
    <property type="match status" value="1"/>
</dbReference>
<keyword evidence="7 9" id="KW-0234">DNA repair</keyword>
<dbReference type="PIRSF" id="PIRSF003128">
    <property type="entry name" value="RecN"/>
    <property type="match status" value="1"/>
</dbReference>